<proteinExistence type="predicted"/>
<dbReference type="GO" id="GO:0035438">
    <property type="term" value="F:cyclic-di-GMP binding"/>
    <property type="evidence" value="ECO:0007669"/>
    <property type="project" value="InterPro"/>
</dbReference>
<gene>
    <name evidence="2" type="ORF">SAMN05192570_0877</name>
</gene>
<dbReference type="STRING" id="871741.SAMN05192570_0877"/>
<dbReference type="Gene3D" id="2.40.10.220">
    <property type="entry name" value="predicted glycosyltransferase like domains"/>
    <property type="match status" value="1"/>
</dbReference>
<accession>A0A1I6P6D5</accession>
<name>A0A1I6P6D5_9CAUL</name>
<evidence type="ECO:0000313" key="2">
    <source>
        <dbReference type="EMBL" id="SFS35744.1"/>
    </source>
</evidence>
<evidence type="ECO:0000259" key="1">
    <source>
        <dbReference type="Pfam" id="PF07238"/>
    </source>
</evidence>
<dbReference type="EMBL" id="FOZV01000001">
    <property type="protein sequence ID" value="SFS35744.1"/>
    <property type="molecule type" value="Genomic_DNA"/>
</dbReference>
<dbReference type="Proteomes" id="UP000198788">
    <property type="component" value="Unassembled WGS sequence"/>
</dbReference>
<feature type="domain" description="PilZ" evidence="1">
    <location>
        <begin position="6"/>
        <end position="80"/>
    </location>
</feature>
<dbReference type="SUPFAM" id="SSF141371">
    <property type="entry name" value="PilZ domain-like"/>
    <property type="match status" value="1"/>
</dbReference>
<dbReference type="AlphaFoldDB" id="A0A1I6P6D5"/>
<reference evidence="3" key="1">
    <citation type="submission" date="2016-10" db="EMBL/GenBank/DDBJ databases">
        <authorList>
            <person name="Varghese N."/>
            <person name="Submissions S."/>
        </authorList>
    </citation>
    <scope>NUCLEOTIDE SEQUENCE [LARGE SCALE GENOMIC DNA]</scope>
    <source>
        <strain evidence="3">CGMCC 1.10683</strain>
    </source>
</reference>
<organism evidence="2 3">
    <name type="scientific">Brevundimonas viscosa</name>
    <dbReference type="NCBI Taxonomy" id="871741"/>
    <lineage>
        <taxon>Bacteria</taxon>
        <taxon>Pseudomonadati</taxon>
        <taxon>Pseudomonadota</taxon>
        <taxon>Alphaproteobacteria</taxon>
        <taxon>Caulobacterales</taxon>
        <taxon>Caulobacteraceae</taxon>
        <taxon>Brevundimonas</taxon>
    </lineage>
</organism>
<dbReference type="InterPro" id="IPR009875">
    <property type="entry name" value="PilZ_domain"/>
</dbReference>
<dbReference type="RefSeq" id="WP_092307096.1">
    <property type="nucleotide sequence ID" value="NZ_FOZV01000001.1"/>
</dbReference>
<keyword evidence="3" id="KW-1185">Reference proteome</keyword>
<sequence>MSQPSDRRFEPRTPAAVRGVVVAPGLELPCRIVDASASGLRVRLDRKLALPPTVQLIDLAQGVVIEADVAWSKGQEAGLKRRGQASLRGLVPSRLAAARAAFLRAGGR</sequence>
<evidence type="ECO:0000313" key="3">
    <source>
        <dbReference type="Proteomes" id="UP000198788"/>
    </source>
</evidence>
<dbReference type="OrthoDB" id="7204725at2"/>
<dbReference type="Pfam" id="PF07238">
    <property type="entry name" value="PilZ"/>
    <property type="match status" value="1"/>
</dbReference>
<protein>
    <submittedName>
        <fullName evidence="2">PilZ domain-containing protein</fullName>
    </submittedName>
</protein>